<reference evidence="2 3" key="1">
    <citation type="submission" date="2021-03" db="EMBL/GenBank/DDBJ databases">
        <title>Leishmania (Mundinia) martiniquensis Genome sequencing and assembly.</title>
        <authorList>
            <person name="Almutairi H."/>
            <person name="Gatherer D."/>
        </authorList>
    </citation>
    <scope>NUCLEOTIDE SEQUENCE [LARGE SCALE GENOMIC DNA]</scope>
    <source>
        <strain evidence="2">LSCM1</strain>
    </source>
</reference>
<dbReference type="KEGG" id="lmat:92515845"/>
<feature type="region of interest" description="Disordered" evidence="1">
    <location>
        <begin position="109"/>
        <end position="155"/>
    </location>
</feature>
<feature type="compositionally biased region" description="Polar residues" evidence="1">
    <location>
        <begin position="520"/>
        <end position="543"/>
    </location>
</feature>
<feature type="compositionally biased region" description="Basic and acidic residues" evidence="1">
    <location>
        <begin position="140"/>
        <end position="155"/>
    </location>
</feature>
<keyword evidence="3" id="KW-1185">Reference proteome</keyword>
<evidence type="ECO:0000313" key="3">
    <source>
        <dbReference type="Proteomes" id="UP000673552"/>
    </source>
</evidence>
<organism evidence="2 3">
    <name type="scientific">Leishmania martiniquensis</name>
    <dbReference type="NCBI Taxonomy" id="1580590"/>
    <lineage>
        <taxon>Eukaryota</taxon>
        <taxon>Discoba</taxon>
        <taxon>Euglenozoa</taxon>
        <taxon>Kinetoplastea</taxon>
        <taxon>Metakinetoplastina</taxon>
        <taxon>Trypanosomatida</taxon>
        <taxon>Trypanosomatidae</taxon>
        <taxon>Leishmaniinae</taxon>
        <taxon>Leishmania</taxon>
    </lineage>
</organism>
<feature type="compositionally biased region" description="Low complexity" evidence="1">
    <location>
        <begin position="392"/>
        <end position="405"/>
    </location>
</feature>
<feature type="region of interest" description="Disordered" evidence="1">
    <location>
        <begin position="306"/>
        <end position="405"/>
    </location>
</feature>
<feature type="region of interest" description="Disordered" evidence="1">
    <location>
        <begin position="671"/>
        <end position="755"/>
    </location>
</feature>
<feature type="compositionally biased region" description="Basic residues" evidence="1">
    <location>
        <begin position="54"/>
        <end position="72"/>
    </location>
</feature>
<comment type="caution">
    <text evidence="2">The sequence shown here is derived from an EMBL/GenBank/DDBJ whole genome shotgun (WGS) entry which is preliminary data.</text>
</comment>
<dbReference type="EMBL" id="JAFEUZ010000013">
    <property type="protein sequence ID" value="KAG5484044.1"/>
    <property type="molecule type" value="Genomic_DNA"/>
</dbReference>
<evidence type="ECO:0000313" key="2">
    <source>
        <dbReference type="EMBL" id="KAG5484044.1"/>
    </source>
</evidence>
<name>A0A836H3E9_9TRYP</name>
<sequence>MAAALREQRETTRLLARLLAGITLQWRKVMIDLAEGQVPVGIRDATAAVAKAAKLSRRAHTGSHHHHRRRSRSSSNRRQGDRSSLEAVPAVSTSYLAEELRFNVQGYEADRARSPSSPRPGEVHPYNCAGGPSASTLKSFLDETDQKERSASRTDTELRSVATSWDSLAPAIQWVPLLLYGGAAAPRDAGSDARCDSYERGRLDTSLYTRRSCRHTSTKGDESGDEGGYVGSSVCADGPLRRALLQGAAQSAEVIIRGMRQVREVLSAMAAANVIGDVGVHGHTRHGSHCGLHCSLDRHVCVSARSRSASSDAGADRSPSRTHRSRTRCQRTAHEEQARDSRHHPEPHKAQRRECSFTAPLDGARHGRRDHSDRRRRDEERGESSAIIFTRATPPSHSPSAGGAASAAASAGTLVYPAPPPSERVHIYPRMCKGGHRGGPSVDNGGSASVAPRAAVSPLHHQRYAAATTDAPAAAPLSHVRRKLDWRAANAATVAGVNAVDAPADESVVSAEALVASRGKSSTPASSAQLLEQHTVSSSTSSRLPPVCRHSSTAAADPRSTSEAYRTVLVHEEGEARMRIAMAHDSHLFSILRDHYERLRQLERESKPHALATTIETANGADESATTRGPAPVAALKAAAVEDVSHLTNFSSSTLSSSSLTAFAASAQAEMSREAHRSQPAQMPPTKSRACSLDWKGVPDEAPPPPSTSTTAAADAKLENSVLLPPPQRPRPAWKKSSTTSSRASASPSSAAASVVSRLPERRLLAHHKPPVVLDDSRTTGALSALSATAAAPAATASASVSALHPPVQGSQCFSLPPAQSPVSAHEALSAATVEEEDEEYAECTASVTPRVHRRPSHARSCPLLSPLDESAKAAAAQNAASNSYSTSTAVSTDSSSSSAAYRVVPERVEERVSSGTGAIAAELEETGDDGASMTGIFCEPSPLPGAKGNGAGLEEARDEVPLGPPPNGAAPRPVAVAVELFPGHVAHASAACAPLPRKPPISSPPPLPSVPGMNAVGNVVTVAANVAELVSAKDEADAVSFSSVSSFHGCSLESPIARGGTAADDEAASSAGTPVESYVGEPLDGGDSPPPACSAGRS</sequence>
<dbReference type="RefSeq" id="XP_067180284.1">
    <property type="nucleotide sequence ID" value="XM_067323333.1"/>
</dbReference>
<feature type="compositionally biased region" description="Low complexity" evidence="1">
    <location>
        <begin position="737"/>
        <end position="755"/>
    </location>
</feature>
<feature type="region of interest" description="Disordered" evidence="1">
    <location>
        <begin position="53"/>
        <end position="88"/>
    </location>
</feature>
<evidence type="ECO:0000256" key="1">
    <source>
        <dbReference type="SAM" id="MobiDB-lite"/>
    </source>
</evidence>
<feature type="region of interest" description="Disordered" evidence="1">
    <location>
        <begin position="520"/>
        <end position="562"/>
    </location>
</feature>
<accession>A0A836H3E9</accession>
<dbReference type="AlphaFoldDB" id="A0A836H3E9"/>
<protein>
    <submittedName>
        <fullName evidence="2">Uncharacterized protein</fullName>
    </submittedName>
</protein>
<gene>
    <name evidence="2" type="ORF">LSCM1_05898</name>
</gene>
<feature type="compositionally biased region" description="Basic residues" evidence="1">
    <location>
        <begin position="320"/>
        <end position="331"/>
    </location>
</feature>
<dbReference type="Proteomes" id="UP000673552">
    <property type="component" value="Chromosome 13"/>
</dbReference>
<dbReference type="GeneID" id="92515845"/>
<proteinExistence type="predicted"/>
<feature type="compositionally biased region" description="Basic and acidic residues" evidence="1">
    <location>
        <begin position="370"/>
        <end position="383"/>
    </location>
</feature>
<feature type="compositionally biased region" description="Basic and acidic residues" evidence="1">
    <location>
        <begin position="332"/>
        <end position="355"/>
    </location>
</feature>
<feature type="compositionally biased region" description="Polar residues" evidence="1">
    <location>
        <begin position="550"/>
        <end position="562"/>
    </location>
</feature>
<dbReference type="OrthoDB" id="267720at2759"/>
<feature type="region of interest" description="Disordered" evidence="1">
    <location>
        <begin position="880"/>
        <end position="903"/>
    </location>
</feature>
<feature type="region of interest" description="Disordered" evidence="1">
    <location>
        <begin position="1054"/>
        <end position="1099"/>
    </location>
</feature>